<evidence type="ECO:0000256" key="1">
    <source>
        <dbReference type="ARBA" id="ARBA00038125"/>
    </source>
</evidence>
<sequence length="300" mass="32999">MDYPVTLMHGLPPLPRSLNGYHDLMNSRSPHPQQSSQFLYQQSQPHSPHAIRSGSDLKYFRRISPGPIHQAPPPVPPPRPHHGHGHGHRHSRHSHSGSSSSNSSALMGLGHGHSSPDHHFSVNRTIHQHASEMKGSSSSPARSLSSSPHSPHNIDSGLGRSSADSFSSSNNEPRAFVRVVKSPHHLVAPTTNLDSQLNQLKKDMHQLRQMDMALLGHLLSIHQGIQDLRNVLMPPPQPAPSSASSTMYHRHGGHGHDLNMGFPMLISEKPRGRKSSSRRDRSNEEDEQSDSLSSIEFGDV</sequence>
<feature type="compositionally biased region" description="Basic residues" evidence="2">
    <location>
        <begin position="79"/>
        <end position="95"/>
    </location>
</feature>
<keyword evidence="4" id="KW-1185">Reference proteome</keyword>
<organism evidence="3 4">
    <name type="scientific">Allacma fusca</name>
    <dbReference type="NCBI Taxonomy" id="39272"/>
    <lineage>
        <taxon>Eukaryota</taxon>
        <taxon>Metazoa</taxon>
        <taxon>Ecdysozoa</taxon>
        <taxon>Arthropoda</taxon>
        <taxon>Hexapoda</taxon>
        <taxon>Collembola</taxon>
        <taxon>Symphypleona</taxon>
        <taxon>Sminthuridae</taxon>
        <taxon>Allacma</taxon>
    </lineage>
</organism>
<evidence type="ECO:0000256" key="2">
    <source>
        <dbReference type="SAM" id="MobiDB-lite"/>
    </source>
</evidence>
<feature type="compositionally biased region" description="Low complexity" evidence="2">
    <location>
        <begin position="136"/>
        <end position="169"/>
    </location>
</feature>
<comment type="similarity">
    <text evidence="1">Belongs to the FAM89 family.</text>
</comment>
<feature type="compositionally biased region" description="Low complexity" evidence="2">
    <location>
        <begin position="33"/>
        <end position="44"/>
    </location>
</feature>
<name>A0A8J2JFC6_9HEXA</name>
<proteinExistence type="inferred from homology"/>
<reference evidence="3" key="1">
    <citation type="submission" date="2021-06" db="EMBL/GenBank/DDBJ databases">
        <authorList>
            <person name="Hodson N. C."/>
            <person name="Mongue J. A."/>
            <person name="Jaron S. K."/>
        </authorList>
    </citation>
    <scope>NUCLEOTIDE SEQUENCE</scope>
</reference>
<accession>A0A8J2JFC6</accession>
<evidence type="ECO:0000313" key="3">
    <source>
        <dbReference type="EMBL" id="CAG7719391.1"/>
    </source>
</evidence>
<feature type="region of interest" description="Disordered" evidence="2">
    <location>
        <begin position="235"/>
        <end position="300"/>
    </location>
</feature>
<dbReference type="EMBL" id="CAJVCH010060966">
    <property type="protein sequence ID" value="CAG7719391.1"/>
    <property type="molecule type" value="Genomic_DNA"/>
</dbReference>
<evidence type="ECO:0000313" key="4">
    <source>
        <dbReference type="Proteomes" id="UP000708208"/>
    </source>
</evidence>
<protein>
    <submittedName>
        <fullName evidence="3">Uncharacterized protein</fullName>
    </submittedName>
</protein>
<dbReference type="PANTHER" id="PTHR46949:SF1">
    <property type="entry name" value="AT07979P2"/>
    <property type="match status" value="1"/>
</dbReference>
<feature type="region of interest" description="Disordered" evidence="2">
    <location>
        <begin position="19"/>
        <end position="170"/>
    </location>
</feature>
<dbReference type="OrthoDB" id="1681166at2759"/>
<gene>
    <name evidence="3" type="ORF">AFUS01_LOCUS8717</name>
</gene>
<dbReference type="PANTHER" id="PTHR46949">
    <property type="entry name" value="LEUCINE REPEAT ADAPTER PROTEIN 25"/>
    <property type="match status" value="1"/>
</dbReference>
<dbReference type="AlphaFoldDB" id="A0A8J2JFC6"/>
<comment type="caution">
    <text evidence="3">The sequence shown here is derived from an EMBL/GenBank/DDBJ whole genome shotgun (WGS) entry which is preliminary data.</text>
</comment>
<dbReference type="Proteomes" id="UP000708208">
    <property type="component" value="Unassembled WGS sequence"/>
</dbReference>